<evidence type="ECO:0000313" key="4">
    <source>
        <dbReference type="EMBL" id="MCY6370797.1"/>
    </source>
</evidence>
<protein>
    <recommendedName>
        <fullName evidence="2">Biotin transporter</fullName>
    </recommendedName>
</protein>
<dbReference type="PANTHER" id="PTHR34295">
    <property type="entry name" value="BIOTIN TRANSPORTER BIOY"/>
    <property type="match status" value="1"/>
</dbReference>
<evidence type="ECO:0000256" key="3">
    <source>
        <dbReference type="SAM" id="Phobius"/>
    </source>
</evidence>
<keyword evidence="3" id="KW-0812">Transmembrane</keyword>
<dbReference type="Pfam" id="PF02632">
    <property type="entry name" value="BioY"/>
    <property type="match status" value="1"/>
</dbReference>
<comment type="similarity">
    <text evidence="1 2">Belongs to the BioY family.</text>
</comment>
<keyword evidence="2" id="KW-0813">Transport</keyword>
<name>A0ABT4CP42_9CLOT</name>
<dbReference type="InterPro" id="IPR003784">
    <property type="entry name" value="BioY"/>
</dbReference>
<dbReference type="PIRSF" id="PIRSF016661">
    <property type="entry name" value="BioY"/>
    <property type="match status" value="1"/>
</dbReference>
<comment type="caution">
    <text evidence="4">The sequence shown here is derived from an EMBL/GenBank/DDBJ whole genome shotgun (WGS) entry which is preliminary data.</text>
</comment>
<dbReference type="Proteomes" id="UP001079657">
    <property type="component" value="Unassembled WGS sequence"/>
</dbReference>
<organism evidence="4 5">
    <name type="scientific">Clostridium ganghwense</name>
    <dbReference type="NCBI Taxonomy" id="312089"/>
    <lineage>
        <taxon>Bacteria</taxon>
        <taxon>Bacillati</taxon>
        <taxon>Bacillota</taxon>
        <taxon>Clostridia</taxon>
        <taxon>Eubacteriales</taxon>
        <taxon>Clostridiaceae</taxon>
        <taxon>Clostridium</taxon>
    </lineage>
</organism>
<feature type="transmembrane region" description="Helical" evidence="3">
    <location>
        <begin position="151"/>
        <end position="173"/>
    </location>
</feature>
<reference evidence="4" key="1">
    <citation type="submission" date="2022-12" db="EMBL/GenBank/DDBJ databases">
        <authorList>
            <person name="Wang J."/>
        </authorList>
    </citation>
    <scope>NUCLEOTIDE SEQUENCE</scope>
    <source>
        <strain evidence="4">HY-42-06</strain>
    </source>
</reference>
<sequence length="187" mass="20216">MKTRDMILISMFAALTAAGAFIKIPTPLVPFTLQFVFCAYAGIFLGAKHGLYSQILYVGIGLIGIPIFAHGGGITYIFQPTFGYLIGFIIGAFVIGKLTEGLKEIKVWRILGAVLSGLFFVYFFGVSYLYMIVNLYIGKAMTIKGAIAAGFLPYITSDFILSILVALTAVHVIPALRKSGLAKVITE</sequence>
<evidence type="ECO:0000256" key="2">
    <source>
        <dbReference type="PIRNR" id="PIRNR016661"/>
    </source>
</evidence>
<keyword evidence="2" id="KW-1003">Cell membrane</keyword>
<evidence type="ECO:0000313" key="5">
    <source>
        <dbReference type="Proteomes" id="UP001079657"/>
    </source>
</evidence>
<feature type="transmembrane region" description="Helical" evidence="3">
    <location>
        <begin position="107"/>
        <end position="131"/>
    </location>
</feature>
<comment type="subcellular location">
    <subcellularLocation>
        <location evidence="2">Cell membrane</location>
        <topology evidence="2">Multi-pass membrane protein</topology>
    </subcellularLocation>
</comment>
<feature type="transmembrane region" description="Helical" evidence="3">
    <location>
        <begin position="77"/>
        <end position="95"/>
    </location>
</feature>
<accession>A0ABT4CP42</accession>
<feature type="transmembrane region" description="Helical" evidence="3">
    <location>
        <begin position="29"/>
        <end position="47"/>
    </location>
</feature>
<gene>
    <name evidence="4" type="ORF">OXH55_09160</name>
</gene>
<dbReference type="RefSeq" id="WP_268049621.1">
    <property type="nucleotide sequence ID" value="NZ_JAPQES010000002.1"/>
</dbReference>
<dbReference type="Gene3D" id="1.10.1760.20">
    <property type="match status" value="1"/>
</dbReference>
<dbReference type="PANTHER" id="PTHR34295:SF1">
    <property type="entry name" value="BIOTIN TRANSPORTER BIOY"/>
    <property type="match status" value="1"/>
</dbReference>
<evidence type="ECO:0000256" key="1">
    <source>
        <dbReference type="ARBA" id="ARBA00010692"/>
    </source>
</evidence>
<feature type="transmembrane region" description="Helical" evidence="3">
    <location>
        <begin position="54"/>
        <end position="71"/>
    </location>
</feature>
<keyword evidence="3" id="KW-1133">Transmembrane helix</keyword>
<keyword evidence="2 3" id="KW-0472">Membrane</keyword>
<keyword evidence="5" id="KW-1185">Reference proteome</keyword>
<dbReference type="EMBL" id="JAPQES010000002">
    <property type="protein sequence ID" value="MCY6370797.1"/>
    <property type="molecule type" value="Genomic_DNA"/>
</dbReference>
<proteinExistence type="inferred from homology"/>